<organism evidence="1 2">
    <name type="scientific">Armillaria gallica</name>
    <name type="common">Bulbous honey fungus</name>
    <name type="synonym">Armillaria bulbosa</name>
    <dbReference type="NCBI Taxonomy" id="47427"/>
    <lineage>
        <taxon>Eukaryota</taxon>
        <taxon>Fungi</taxon>
        <taxon>Dikarya</taxon>
        <taxon>Basidiomycota</taxon>
        <taxon>Agaricomycotina</taxon>
        <taxon>Agaricomycetes</taxon>
        <taxon>Agaricomycetidae</taxon>
        <taxon>Agaricales</taxon>
        <taxon>Marasmiineae</taxon>
        <taxon>Physalacriaceae</taxon>
        <taxon>Armillaria</taxon>
    </lineage>
</organism>
<dbReference type="OrthoDB" id="2901275at2759"/>
<sequence length="512" mass="56738">MNVDGDPCHSTDIKSALLLPIISSSLEKIAVDVGATSIGAVPVELQCPCGVKTLIVHLGYPQHSIGHLRVANGITCLQWFSVACEFPWREREKTARENMLKSDRTILTIMAETQTALVPMGLQAHNGRKGMPFELWEDIFLHAIQEKDPIDITQMDRGPWVFGLFTWQTLVFVFIHRGGEIIPVRCYGTLLAMVLTHSKALSLTFSVNFKDEAVGGILIPMLVSNIERWRSVNIVSPRATFSLLASCVVQTSDRLPKLVSMNLRTVEGYDETAWTWDSSDIFSAAPQLRSVGMDGFWMEGIPWMQLTKLSIGSAAVWEVSFGYLSEDTDQGSLGGEESEDSDEGSDWGILTRAESDIHAIHESLKVLNISEVPLLCFLELASLKTLAIWGPILGDTEMWNEFNELTIAFSWICDVRDLALWFTSLKSDVLPALKMVAIQCRDGCIDGDALEEWLLHCKISGAGVEHVHIVCPVFIASPMKQHSLLKMARSELQIKIMNACGDDLLNSADTET</sequence>
<proteinExistence type="predicted"/>
<dbReference type="EMBL" id="KZ293687">
    <property type="protein sequence ID" value="PBK85958.1"/>
    <property type="molecule type" value="Genomic_DNA"/>
</dbReference>
<reference evidence="2" key="1">
    <citation type="journal article" date="2017" name="Nat. Ecol. Evol.">
        <title>Genome expansion and lineage-specific genetic innovations in the forest pathogenic fungi Armillaria.</title>
        <authorList>
            <person name="Sipos G."/>
            <person name="Prasanna A.N."/>
            <person name="Walter M.C."/>
            <person name="O'Connor E."/>
            <person name="Balint B."/>
            <person name="Krizsan K."/>
            <person name="Kiss B."/>
            <person name="Hess J."/>
            <person name="Varga T."/>
            <person name="Slot J."/>
            <person name="Riley R."/>
            <person name="Boka B."/>
            <person name="Rigling D."/>
            <person name="Barry K."/>
            <person name="Lee J."/>
            <person name="Mihaltcheva S."/>
            <person name="LaButti K."/>
            <person name="Lipzen A."/>
            <person name="Waldron R."/>
            <person name="Moloney N.M."/>
            <person name="Sperisen C."/>
            <person name="Kredics L."/>
            <person name="Vagvoelgyi C."/>
            <person name="Patrignani A."/>
            <person name="Fitzpatrick D."/>
            <person name="Nagy I."/>
            <person name="Doyle S."/>
            <person name="Anderson J.B."/>
            <person name="Grigoriev I.V."/>
            <person name="Gueldener U."/>
            <person name="Muensterkoetter M."/>
            <person name="Nagy L.G."/>
        </authorList>
    </citation>
    <scope>NUCLEOTIDE SEQUENCE [LARGE SCALE GENOMIC DNA]</scope>
    <source>
        <strain evidence="2">Ar21-2</strain>
    </source>
</reference>
<evidence type="ECO:0000313" key="2">
    <source>
        <dbReference type="Proteomes" id="UP000217790"/>
    </source>
</evidence>
<dbReference type="Proteomes" id="UP000217790">
    <property type="component" value="Unassembled WGS sequence"/>
</dbReference>
<name>A0A2H3D587_ARMGA</name>
<dbReference type="AlphaFoldDB" id="A0A2H3D587"/>
<evidence type="ECO:0000313" key="1">
    <source>
        <dbReference type="EMBL" id="PBK85958.1"/>
    </source>
</evidence>
<keyword evidence="2" id="KW-1185">Reference proteome</keyword>
<dbReference type="InParanoid" id="A0A2H3D587"/>
<accession>A0A2H3D587</accession>
<gene>
    <name evidence="1" type="ORF">ARMGADRAFT_1035940</name>
</gene>
<protein>
    <submittedName>
        <fullName evidence="1">Uncharacterized protein</fullName>
    </submittedName>
</protein>